<evidence type="ECO:0000256" key="2">
    <source>
        <dbReference type="ARBA" id="ARBA00022525"/>
    </source>
</evidence>
<accession>A0A8J2RDW0</accession>
<keyword evidence="2" id="KW-0964">Secreted</keyword>
<comment type="caution">
    <text evidence="6">The sequence shown here is derived from an EMBL/GenBank/DDBJ whole genome shotgun (WGS) entry which is preliminary data.</text>
</comment>
<dbReference type="GO" id="GO:0005615">
    <property type="term" value="C:extracellular space"/>
    <property type="evidence" value="ECO:0007669"/>
    <property type="project" value="TreeGrafter"/>
</dbReference>
<dbReference type="AlphaFoldDB" id="A0A8J2RDW0"/>
<dbReference type="EMBL" id="CAKKLH010000090">
    <property type="protein sequence ID" value="CAH0102649.1"/>
    <property type="molecule type" value="Genomic_DNA"/>
</dbReference>
<name>A0A8J2RDW0_9CRUS</name>
<dbReference type="Pfam" id="PF00386">
    <property type="entry name" value="C1q"/>
    <property type="match status" value="1"/>
</dbReference>
<dbReference type="Proteomes" id="UP000789390">
    <property type="component" value="Unassembled WGS sequence"/>
</dbReference>
<dbReference type="InterPro" id="IPR001073">
    <property type="entry name" value="C1q_dom"/>
</dbReference>
<keyword evidence="3 4" id="KW-0732">Signal</keyword>
<dbReference type="PANTHER" id="PTHR22923">
    <property type="entry name" value="CEREBELLIN-RELATED"/>
    <property type="match status" value="1"/>
</dbReference>
<organism evidence="6 7">
    <name type="scientific">Daphnia galeata</name>
    <dbReference type="NCBI Taxonomy" id="27404"/>
    <lineage>
        <taxon>Eukaryota</taxon>
        <taxon>Metazoa</taxon>
        <taxon>Ecdysozoa</taxon>
        <taxon>Arthropoda</taxon>
        <taxon>Crustacea</taxon>
        <taxon>Branchiopoda</taxon>
        <taxon>Diplostraca</taxon>
        <taxon>Cladocera</taxon>
        <taxon>Anomopoda</taxon>
        <taxon>Daphniidae</taxon>
        <taxon>Daphnia</taxon>
    </lineage>
</organism>
<feature type="chain" id="PRO_5035278137" description="C1q domain-containing protein" evidence="4">
    <location>
        <begin position="25"/>
        <end position="279"/>
    </location>
</feature>
<reference evidence="6" key="1">
    <citation type="submission" date="2021-11" db="EMBL/GenBank/DDBJ databases">
        <authorList>
            <person name="Schell T."/>
        </authorList>
    </citation>
    <scope>NUCLEOTIDE SEQUENCE</scope>
    <source>
        <strain evidence="6">M5</strain>
    </source>
</reference>
<evidence type="ECO:0000313" key="6">
    <source>
        <dbReference type="EMBL" id="CAH0102649.1"/>
    </source>
</evidence>
<dbReference type="InterPro" id="IPR050822">
    <property type="entry name" value="Cerebellin_Synaptic_Org"/>
</dbReference>
<dbReference type="SMART" id="SM00110">
    <property type="entry name" value="C1Q"/>
    <property type="match status" value="1"/>
</dbReference>
<dbReference type="InterPro" id="IPR008983">
    <property type="entry name" value="Tumour_necrosis_fac-like_dom"/>
</dbReference>
<protein>
    <recommendedName>
        <fullName evidence="5">C1q domain-containing protein</fullName>
    </recommendedName>
</protein>
<gene>
    <name evidence="6" type="ORF">DGAL_LOCUS5092</name>
</gene>
<dbReference type="OrthoDB" id="6154955at2759"/>
<feature type="signal peptide" evidence="4">
    <location>
        <begin position="1"/>
        <end position="24"/>
    </location>
</feature>
<evidence type="ECO:0000256" key="3">
    <source>
        <dbReference type="ARBA" id="ARBA00022729"/>
    </source>
</evidence>
<dbReference type="PANTHER" id="PTHR22923:SF62">
    <property type="entry name" value="CVP18"/>
    <property type="match status" value="1"/>
</dbReference>
<evidence type="ECO:0000256" key="1">
    <source>
        <dbReference type="ARBA" id="ARBA00004613"/>
    </source>
</evidence>
<feature type="domain" description="C1q" evidence="5">
    <location>
        <begin position="135"/>
        <end position="279"/>
    </location>
</feature>
<evidence type="ECO:0000256" key="4">
    <source>
        <dbReference type="SAM" id="SignalP"/>
    </source>
</evidence>
<dbReference type="PROSITE" id="PS50871">
    <property type="entry name" value="C1Q"/>
    <property type="match status" value="1"/>
</dbReference>
<evidence type="ECO:0000313" key="7">
    <source>
        <dbReference type="Proteomes" id="UP000789390"/>
    </source>
</evidence>
<dbReference type="SUPFAM" id="SSF49842">
    <property type="entry name" value="TNF-like"/>
    <property type="match status" value="1"/>
</dbReference>
<proteinExistence type="predicted"/>
<evidence type="ECO:0000259" key="5">
    <source>
        <dbReference type="PROSITE" id="PS50871"/>
    </source>
</evidence>
<comment type="subcellular location">
    <subcellularLocation>
        <location evidence="1">Secreted</location>
    </subcellularLocation>
</comment>
<sequence>MENVFPIFLIVTICIATILGVVEGLNSNTEFKACSHRLDTINNQIEKMKISMKSENETISLKLDFITGKLENHSLIQIALNNKMPELKILISNITTRQENIEHGLNNTIEIQKKLDSNEKLLTDRSAPKFSQNDANSRRIAFFVHSNTGFNKTGSIIPYQIVELNYGNALNITSGTFNVPVKGIYHFYFTALKMKKELSGTSSLTVQLKQIGNPDKVIAESHINSNDWYGWFPVHLQATVHLELNSTVGVQLLLGTIFESSEKNHLLTSFGGFLVNPDN</sequence>
<keyword evidence="7" id="KW-1185">Reference proteome</keyword>
<dbReference type="Gene3D" id="2.60.120.40">
    <property type="match status" value="1"/>
</dbReference>